<name>A0A7W6WSY3_9HYPH</name>
<dbReference type="Proteomes" id="UP000524535">
    <property type="component" value="Unassembled WGS sequence"/>
</dbReference>
<protein>
    <submittedName>
        <fullName evidence="2">Dienelactone hydrolase</fullName>
    </submittedName>
</protein>
<evidence type="ECO:0000259" key="1">
    <source>
        <dbReference type="Pfam" id="PF00326"/>
    </source>
</evidence>
<dbReference type="Proteomes" id="UP000520770">
    <property type="component" value="Unassembled WGS sequence"/>
</dbReference>
<dbReference type="EMBL" id="JACIGW010000015">
    <property type="protein sequence ID" value="MBB4351661.1"/>
    <property type="molecule type" value="Genomic_DNA"/>
</dbReference>
<evidence type="ECO:0000313" key="6">
    <source>
        <dbReference type="Proteomes" id="UP000524535"/>
    </source>
</evidence>
<sequence>MAELQHIETSMDGNVIPLSNEAANQLSGSWPDRSYEIVRRLELHVYKVTKPKAQALIYPGGGYLKLMHDKEGVEVALWLNSLSIDAYVVTHRLPGSQAEEGLHPKDVALTDSLSCLDYLHKNSPHLSLFHVGLSSGGHLAGVMACQNHPLAAKGAIIAYAPVNANHRDYKSPEGKPDYPPVEKQAFYDDWPIGIAAIPHGMPNIPLFLAYALHDQSVPVDHVLNLIRSARQAKREVDAHIFGTAPHGFALRDKSGTHASWASLAEQWIERHL</sequence>
<accession>A0A7W6WSY3</accession>
<organism evidence="2 5">
    <name type="scientific">Aliirhizobium cellulosilyticum</name>
    <dbReference type="NCBI Taxonomy" id="393664"/>
    <lineage>
        <taxon>Bacteria</taxon>
        <taxon>Pseudomonadati</taxon>
        <taxon>Pseudomonadota</taxon>
        <taxon>Alphaproteobacteria</taxon>
        <taxon>Hyphomicrobiales</taxon>
        <taxon>Rhizobiaceae</taxon>
        <taxon>Aliirhizobium</taxon>
    </lineage>
</organism>
<evidence type="ECO:0000313" key="3">
    <source>
        <dbReference type="EMBL" id="MBB4415002.1"/>
    </source>
</evidence>
<gene>
    <name evidence="3" type="ORF">GGE31_005550</name>
    <name evidence="2" type="ORF">GGE33_005444</name>
    <name evidence="4" type="ORF">GGE35_005444</name>
</gene>
<dbReference type="GO" id="GO:0006508">
    <property type="term" value="P:proteolysis"/>
    <property type="evidence" value="ECO:0007669"/>
    <property type="project" value="InterPro"/>
</dbReference>
<keyword evidence="6" id="KW-1185">Reference proteome</keyword>
<dbReference type="Pfam" id="PF00326">
    <property type="entry name" value="Peptidase_S9"/>
    <property type="match status" value="1"/>
</dbReference>
<comment type="caution">
    <text evidence="2">The sequence shown here is derived from an EMBL/GenBank/DDBJ whole genome shotgun (WGS) entry which is preliminary data.</text>
</comment>
<dbReference type="RefSeq" id="WP_210303965.1">
    <property type="nucleotide sequence ID" value="NZ_JACIGW010000015.1"/>
</dbReference>
<dbReference type="Proteomes" id="UP000576087">
    <property type="component" value="Unassembled WGS sequence"/>
</dbReference>
<dbReference type="EMBL" id="JACIGY010000018">
    <property type="protein sequence ID" value="MBB4415002.1"/>
    <property type="molecule type" value="Genomic_DNA"/>
</dbReference>
<feature type="domain" description="Peptidase S9 prolyl oligopeptidase catalytic" evidence="1">
    <location>
        <begin position="104"/>
        <end position="270"/>
    </location>
</feature>
<proteinExistence type="predicted"/>
<evidence type="ECO:0000313" key="5">
    <source>
        <dbReference type="Proteomes" id="UP000520770"/>
    </source>
</evidence>
<dbReference type="GO" id="GO:0008236">
    <property type="term" value="F:serine-type peptidase activity"/>
    <property type="evidence" value="ECO:0007669"/>
    <property type="project" value="InterPro"/>
</dbReference>
<dbReference type="InterPro" id="IPR029058">
    <property type="entry name" value="AB_hydrolase_fold"/>
</dbReference>
<keyword evidence="2" id="KW-0378">Hydrolase</keyword>
<dbReference type="Gene3D" id="3.40.50.1820">
    <property type="entry name" value="alpha/beta hydrolase"/>
    <property type="match status" value="1"/>
</dbReference>
<evidence type="ECO:0000313" key="4">
    <source>
        <dbReference type="EMBL" id="MBB4449587.1"/>
    </source>
</evidence>
<reference evidence="5 6" key="1">
    <citation type="submission" date="2020-08" db="EMBL/GenBank/DDBJ databases">
        <title>Genomic Encyclopedia of Type Strains, Phase IV (KMG-V): Genome sequencing to study the core and pangenomes of soil and plant-associated prokaryotes.</title>
        <authorList>
            <person name="Whitman W."/>
        </authorList>
    </citation>
    <scope>NUCLEOTIDE SEQUENCE [LARGE SCALE GENOMIC DNA]</scope>
    <source>
        <strain evidence="3 6">SEMIA 444</strain>
        <strain evidence="2 5">SEMIA 448</strain>
        <strain evidence="4 7">SEMIA 452</strain>
    </source>
</reference>
<evidence type="ECO:0000313" key="7">
    <source>
        <dbReference type="Proteomes" id="UP000576087"/>
    </source>
</evidence>
<dbReference type="EMBL" id="JACIHM010000018">
    <property type="protein sequence ID" value="MBB4449587.1"/>
    <property type="molecule type" value="Genomic_DNA"/>
</dbReference>
<dbReference type="AlphaFoldDB" id="A0A7W6WSY3"/>
<dbReference type="SUPFAM" id="SSF53474">
    <property type="entry name" value="alpha/beta-Hydrolases"/>
    <property type="match status" value="1"/>
</dbReference>
<dbReference type="InterPro" id="IPR001375">
    <property type="entry name" value="Peptidase_S9_cat"/>
</dbReference>
<evidence type="ECO:0000313" key="2">
    <source>
        <dbReference type="EMBL" id="MBB4351661.1"/>
    </source>
</evidence>